<evidence type="ECO:0000313" key="2">
    <source>
        <dbReference type="EMBL" id="WYJ93089.1"/>
    </source>
</evidence>
<evidence type="ECO:0000313" key="3">
    <source>
        <dbReference type="Proteomes" id="UP000196151"/>
    </source>
</evidence>
<protein>
    <submittedName>
        <fullName evidence="1">Uncharacterized protein</fullName>
    </submittedName>
</protein>
<dbReference type="EMBL" id="NIBQ01000001">
    <property type="protein sequence ID" value="OUZ35788.1"/>
    <property type="molecule type" value="Genomic_DNA"/>
</dbReference>
<dbReference type="EMBL" id="CP147246">
    <property type="protein sequence ID" value="WYJ93089.1"/>
    <property type="molecule type" value="Genomic_DNA"/>
</dbReference>
<dbReference type="AlphaFoldDB" id="A0A200JF80"/>
<name>A0A200JF80_9ENTE</name>
<gene>
    <name evidence="2" type="ORF">A5889_000568</name>
    <name evidence="1" type="ORF">A5889_001264</name>
</gene>
<organism evidence="1">
    <name type="scientific">Candidatus Enterococcus dunnyi</name>
    <dbReference type="NCBI Taxonomy" id="1834192"/>
    <lineage>
        <taxon>Bacteria</taxon>
        <taxon>Bacillati</taxon>
        <taxon>Bacillota</taxon>
        <taxon>Bacilli</taxon>
        <taxon>Lactobacillales</taxon>
        <taxon>Enterococcaceae</taxon>
        <taxon>Enterococcus</taxon>
    </lineage>
</organism>
<sequence>MMENIIKVSTKFHNTWLIDVKKDSFAKENKILFGDTLRLSIAKGDSYYFAENIALTYEKEIISKETPTKDELHFFEYMRMNKEKTFSNSLAAKYGIQQYIQPASA</sequence>
<keyword evidence="3" id="KW-1185">Reference proteome</keyword>
<reference evidence="1" key="1">
    <citation type="submission" date="2017-05" db="EMBL/GenBank/DDBJ databases">
        <title>The Genome Sequence of Enterococcus sp. 9D6_DIV0238.</title>
        <authorList>
            <consortium name="The Broad Institute Genomics Platform"/>
            <consortium name="The Broad Institute Genomic Center for Infectious Diseases"/>
            <person name="Earl A."/>
            <person name="Manson A."/>
            <person name="Schwartman J."/>
            <person name="Gilmore M."/>
            <person name="Abouelleil A."/>
            <person name="Cao P."/>
            <person name="Chapman S."/>
            <person name="Cusick C."/>
            <person name="Shea T."/>
            <person name="Young S."/>
            <person name="Neafsey D."/>
            <person name="Nusbaum C."/>
            <person name="Birren B."/>
        </authorList>
    </citation>
    <scope>NUCLEOTIDE SEQUENCE [LARGE SCALE GENOMIC DNA]</scope>
    <source>
        <strain evidence="1">9D6_DIV0238</strain>
    </source>
</reference>
<dbReference type="Proteomes" id="UP000196151">
    <property type="component" value="Chromosome"/>
</dbReference>
<dbReference type="OrthoDB" id="2185506at2"/>
<evidence type="ECO:0000313" key="1">
    <source>
        <dbReference type="EMBL" id="OUZ35788.1"/>
    </source>
</evidence>
<reference evidence="2" key="2">
    <citation type="submission" date="2017-05" db="EMBL/GenBank/DDBJ databases">
        <authorList>
            <consortium name="The Broad Institute Genomics Platform"/>
            <consortium name="The Broad Institute Genomic Center for Infectious Diseases"/>
            <person name="Earl A."/>
            <person name="Manson A."/>
            <person name="Schwartman J."/>
            <person name="Gilmore M."/>
            <person name="Abouelleil A."/>
            <person name="Cao P."/>
            <person name="Chapman S."/>
            <person name="Cusick C."/>
            <person name="Shea T."/>
            <person name="Young S."/>
            <person name="Neafsey D."/>
            <person name="Nusbaum C."/>
            <person name="Birren B."/>
        </authorList>
    </citation>
    <scope>NUCLEOTIDE SEQUENCE</scope>
    <source>
        <strain evidence="2">9D6_DIV0238</strain>
    </source>
</reference>
<accession>A0A200JF80</accession>
<proteinExistence type="predicted"/>
<reference evidence="2" key="3">
    <citation type="submission" date="2024-03" db="EMBL/GenBank/DDBJ databases">
        <title>The Genome Sequence of Enterococcus sp. DIV0238c.</title>
        <authorList>
            <consortium name="The Broad Institute Genomics Platform"/>
            <consortium name="The Broad Institute Microbial Omics Core"/>
            <consortium name="The Broad Institute Genomic Center for Infectious Diseases"/>
            <person name="Earl A."/>
            <person name="Manson A."/>
            <person name="Gilmore M."/>
            <person name="Schwartman J."/>
            <person name="Shea T."/>
            <person name="Abouelleil A."/>
            <person name="Cao P."/>
            <person name="Chapman S."/>
            <person name="Cusick C."/>
            <person name="Young S."/>
            <person name="Neafsey D."/>
            <person name="Nusbaum C."/>
            <person name="Birren B."/>
        </authorList>
    </citation>
    <scope>NUCLEOTIDE SEQUENCE</scope>
    <source>
        <strain evidence="2">9D6_DIV0238</strain>
    </source>
</reference>